<reference evidence="1 2" key="1">
    <citation type="journal article" date="2022" name="DNA Res.">
        <title>Chromosomal-level genome assembly of the orchid tree Bauhinia variegata (Leguminosae; Cercidoideae) supports the allotetraploid origin hypothesis of Bauhinia.</title>
        <authorList>
            <person name="Zhong Y."/>
            <person name="Chen Y."/>
            <person name="Zheng D."/>
            <person name="Pang J."/>
            <person name="Liu Y."/>
            <person name="Luo S."/>
            <person name="Meng S."/>
            <person name="Qian L."/>
            <person name="Wei D."/>
            <person name="Dai S."/>
            <person name="Zhou R."/>
        </authorList>
    </citation>
    <scope>NUCLEOTIDE SEQUENCE [LARGE SCALE GENOMIC DNA]</scope>
    <source>
        <strain evidence="1">BV-YZ2020</strain>
    </source>
</reference>
<accession>A0ACB9KRA9</accession>
<organism evidence="1 2">
    <name type="scientific">Bauhinia variegata</name>
    <name type="common">Purple orchid tree</name>
    <name type="synonym">Phanera variegata</name>
    <dbReference type="NCBI Taxonomy" id="167791"/>
    <lineage>
        <taxon>Eukaryota</taxon>
        <taxon>Viridiplantae</taxon>
        <taxon>Streptophyta</taxon>
        <taxon>Embryophyta</taxon>
        <taxon>Tracheophyta</taxon>
        <taxon>Spermatophyta</taxon>
        <taxon>Magnoliopsida</taxon>
        <taxon>eudicotyledons</taxon>
        <taxon>Gunneridae</taxon>
        <taxon>Pentapetalae</taxon>
        <taxon>rosids</taxon>
        <taxon>fabids</taxon>
        <taxon>Fabales</taxon>
        <taxon>Fabaceae</taxon>
        <taxon>Cercidoideae</taxon>
        <taxon>Cercideae</taxon>
        <taxon>Bauhiniinae</taxon>
        <taxon>Bauhinia</taxon>
    </lineage>
</organism>
<dbReference type="EMBL" id="CM039438">
    <property type="protein sequence ID" value="KAI4299857.1"/>
    <property type="molecule type" value="Genomic_DNA"/>
</dbReference>
<dbReference type="Proteomes" id="UP000828941">
    <property type="component" value="Chromosome 13"/>
</dbReference>
<gene>
    <name evidence="1" type="ORF">L6164_033279</name>
</gene>
<comment type="caution">
    <text evidence="1">The sequence shown here is derived from an EMBL/GenBank/DDBJ whole genome shotgun (WGS) entry which is preliminary data.</text>
</comment>
<proteinExistence type="predicted"/>
<sequence length="148" mass="16666">MIDASIDEFVVGGIGGVLCGANGAYLPPWANKISSPISVQVLEVLEIREAIILLQSWGYNHISVEGDYLEVMSHLQRRRQIRLSLGAITNDILEIVSFFSICNFKWIPRLKNHMAHTLAKYDRRVDTLACWMDTPPMCISYVFAALIL</sequence>
<keyword evidence="2" id="KW-1185">Reference proteome</keyword>
<protein>
    <submittedName>
        <fullName evidence="1">Uncharacterized protein</fullName>
    </submittedName>
</protein>
<evidence type="ECO:0000313" key="2">
    <source>
        <dbReference type="Proteomes" id="UP000828941"/>
    </source>
</evidence>
<evidence type="ECO:0000313" key="1">
    <source>
        <dbReference type="EMBL" id="KAI4299857.1"/>
    </source>
</evidence>
<name>A0ACB9KRA9_BAUVA</name>